<evidence type="ECO:0008006" key="4">
    <source>
        <dbReference type="Google" id="ProtNLM"/>
    </source>
</evidence>
<accession>A0A1G1ZFY7</accession>
<dbReference type="Gene3D" id="3.30.70.60">
    <property type="match status" value="1"/>
</dbReference>
<comment type="caution">
    <text evidence="1">The sequence shown here is derived from an EMBL/GenBank/DDBJ whole genome shotgun (WGS) entry which is preliminary data.</text>
</comment>
<dbReference type="EMBL" id="MHJG01000022">
    <property type="protein sequence ID" value="OGY63427.1"/>
    <property type="molecule type" value="Genomic_DNA"/>
</dbReference>
<organism evidence="1 3">
    <name type="scientific">Candidatus Harrisonbacteria bacterium RIFCSPHIGHO2_02_FULL_42_16</name>
    <dbReference type="NCBI Taxonomy" id="1798404"/>
    <lineage>
        <taxon>Bacteria</taxon>
        <taxon>Candidatus Harrisoniibacteriota</taxon>
    </lineage>
</organism>
<name>A0A1G1ZFY7_9BACT</name>
<evidence type="ECO:0000313" key="1">
    <source>
        <dbReference type="EMBL" id="OGY63425.1"/>
    </source>
</evidence>
<protein>
    <recommendedName>
        <fullName evidence="4">Type 4 fimbrial biogenesis protein PilO</fullName>
    </recommendedName>
</protein>
<reference evidence="1 3" key="1">
    <citation type="journal article" date="2016" name="Nat. Commun.">
        <title>Thousands of microbial genomes shed light on interconnected biogeochemical processes in an aquifer system.</title>
        <authorList>
            <person name="Anantharaman K."/>
            <person name="Brown C.T."/>
            <person name="Hug L.A."/>
            <person name="Sharon I."/>
            <person name="Castelle C.J."/>
            <person name="Probst A.J."/>
            <person name="Thomas B.C."/>
            <person name="Singh A."/>
            <person name="Wilkins M.J."/>
            <person name="Karaoz U."/>
            <person name="Brodie E.L."/>
            <person name="Williams K.H."/>
            <person name="Hubbard S.S."/>
            <person name="Banfield J.F."/>
        </authorList>
    </citation>
    <scope>NUCLEOTIDE SEQUENCE [LARGE SCALE GENOMIC DNA]</scope>
</reference>
<proteinExistence type="predicted"/>
<dbReference type="AlphaFoldDB" id="A0A1G1ZFY7"/>
<evidence type="ECO:0000313" key="3">
    <source>
        <dbReference type="Proteomes" id="UP000177960"/>
    </source>
</evidence>
<dbReference type="STRING" id="1798404.A3B92_01390"/>
<dbReference type="InterPro" id="IPR014717">
    <property type="entry name" value="Transl_elong_EF1B/ribsomal_bS6"/>
</dbReference>
<dbReference type="EMBL" id="MHJG01000022">
    <property type="protein sequence ID" value="OGY63425.1"/>
    <property type="molecule type" value="Genomic_DNA"/>
</dbReference>
<evidence type="ECO:0000313" key="2">
    <source>
        <dbReference type="EMBL" id="OGY63427.1"/>
    </source>
</evidence>
<sequence length="188" mass="20548">MKASTKRALSLLLAAALVVASLFVYATLIRGEYENVARLRGEYASKSAFLEEQGAIITQAQDLIARYKGAERLGGQLSLALPKNESVSSIMAQVNFLARTNALSIQSVNISYLPIKPSLVKLSSAKGLGTLRLDLKLFGSYASLKRFLNNLETNVRISDVQSLKIEPAGQPNQDLYVYSLTADVYYQP</sequence>
<gene>
    <name evidence="1" type="ORF">A3B92_01390</name>
    <name evidence="2" type="ORF">A3B92_01400</name>
</gene>
<dbReference type="Proteomes" id="UP000177960">
    <property type="component" value="Unassembled WGS sequence"/>
</dbReference>